<keyword evidence="2" id="KW-1185">Reference proteome</keyword>
<organism evidence="2 3">
    <name type="scientific">Parascaris univalens</name>
    <name type="common">Nematode worm</name>
    <dbReference type="NCBI Taxonomy" id="6257"/>
    <lineage>
        <taxon>Eukaryota</taxon>
        <taxon>Metazoa</taxon>
        <taxon>Ecdysozoa</taxon>
        <taxon>Nematoda</taxon>
        <taxon>Chromadorea</taxon>
        <taxon>Rhabditida</taxon>
        <taxon>Spirurina</taxon>
        <taxon>Ascaridomorpha</taxon>
        <taxon>Ascaridoidea</taxon>
        <taxon>Ascarididae</taxon>
        <taxon>Parascaris</taxon>
    </lineage>
</organism>
<protein>
    <submittedName>
        <fullName evidence="3 4">Uncharacterized protein</fullName>
    </submittedName>
</protein>
<reference evidence="3 4" key="1">
    <citation type="submission" date="2022-11" db="UniProtKB">
        <authorList>
            <consortium name="WormBaseParasite"/>
        </authorList>
    </citation>
    <scope>IDENTIFICATION</scope>
</reference>
<feature type="compositionally biased region" description="Polar residues" evidence="1">
    <location>
        <begin position="22"/>
        <end position="34"/>
    </location>
</feature>
<dbReference type="Proteomes" id="UP000887569">
    <property type="component" value="Unplaced"/>
</dbReference>
<evidence type="ECO:0000256" key="1">
    <source>
        <dbReference type="SAM" id="MobiDB-lite"/>
    </source>
</evidence>
<proteinExistence type="predicted"/>
<feature type="region of interest" description="Disordered" evidence="1">
    <location>
        <begin position="1"/>
        <end position="34"/>
    </location>
</feature>
<evidence type="ECO:0000313" key="3">
    <source>
        <dbReference type="WBParaSite" id="PgB03_g144_t01"/>
    </source>
</evidence>
<accession>A0A914ZJ39</accession>
<dbReference type="WBParaSite" id="PgB03_g144_t04">
    <property type="protein sequence ID" value="PgB03_g144_t04"/>
    <property type="gene ID" value="PgB03_g144"/>
</dbReference>
<dbReference type="AlphaFoldDB" id="A0A914ZJ39"/>
<evidence type="ECO:0000313" key="2">
    <source>
        <dbReference type="Proteomes" id="UP000887569"/>
    </source>
</evidence>
<sequence>MKTFHSENASPDVRGLYENHNDSLSPQNNNGSTMTMQKSCEVSATRKAFYFREKTAETCCSSCCLEKRKSRNVKILCALST</sequence>
<evidence type="ECO:0000313" key="4">
    <source>
        <dbReference type="WBParaSite" id="PgB03_g144_t04"/>
    </source>
</evidence>
<name>A0A914ZJ39_PARUN</name>
<dbReference type="WBParaSite" id="PgB03_g144_t01">
    <property type="protein sequence ID" value="PgB03_g144_t01"/>
    <property type="gene ID" value="PgB03_g144"/>
</dbReference>